<dbReference type="EMBL" id="ATLV01026294">
    <property type="status" value="NOT_ANNOTATED_CDS"/>
    <property type="molecule type" value="Genomic_DNA"/>
</dbReference>
<keyword evidence="4" id="KW-1185">Reference proteome</keyword>
<sequence length="86" mass="9702">MEMRKGNGMGPPPTARTTTGPACPANRDESGEINLHLKHDQPRPPSAGRRHVSCVWMTMMMLLLPCEDYRSTRDELTTAVSECRYR</sequence>
<feature type="region of interest" description="Disordered" evidence="1">
    <location>
        <begin position="1"/>
        <end position="49"/>
    </location>
</feature>
<evidence type="ECO:0000313" key="3">
    <source>
        <dbReference type="EnsemblMetazoa" id="ASIC021286-PA"/>
    </source>
</evidence>
<reference evidence="3" key="2">
    <citation type="submission" date="2020-05" db="UniProtKB">
        <authorList>
            <consortium name="EnsemblMetazoa"/>
        </authorList>
    </citation>
    <scope>IDENTIFICATION</scope>
</reference>
<name>A0A084WS00_ANOSI</name>
<evidence type="ECO:0000313" key="2">
    <source>
        <dbReference type="EMBL" id="KFB52994.1"/>
    </source>
</evidence>
<reference evidence="2 4" key="1">
    <citation type="journal article" date="2014" name="BMC Genomics">
        <title>Genome sequence of Anopheles sinensis provides insight into genetics basis of mosquito competence for malaria parasites.</title>
        <authorList>
            <person name="Zhou D."/>
            <person name="Zhang D."/>
            <person name="Ding G."/>
            <person name="Shi L."/>
            <person name="Hou Q."/>
            <person name="Ye Y."/>
            <person name="Xu Y."/>
            <person name="Zhou H."/>
            <person name="Xiong C."/>
            <person name="Li S."/>
            <person name="Yu J."/>
            <person name="Hong S."/>
            <person name="Yu X."/>
            <person name="Zou P."/>
            <person name="Chen C."/>
            <person name="Chang X."/>
            <person name="Wang W."/>
            <person name="Lv Y."/>
            <person name="Sun Y."/>
            <person name="Ma L."/>
            <person name="Shen B."/>
            <person name="Zhu C."/>
        </authorList>
    </citation>
    <scope>NUCLEOTIDE SEQUENCE [LARGE SCALE GENOMIC DNA]</scope>
</reference>
<dbReference type="EMBL" id="KE525409">
    <property type="protein sequence ID" value="KFB52994.1"/>
    <property type="molecule type" value="Genomic_DNA"/>
</dbReference>
<feature type="compositionally biased region" description="Basic and acidic residues" evidence="1">
    <location>
        <begin position="26"/>
        <end position="42"/>
    </location>
</feature>
<organism evidence="2">
    <name type="scientific">Anopheles sinensis</name>
    <name type="common">Mosquito</name>
    <dbReference type="NCBI Taxonomy" id="74873"/>
    <lineage>
        <taxon>Eukaryota</taxon>
        <taxon>Metazoa</taxon>
        <taxon>Ecdysozoa</taxon>
        <taxon>Arthropoda</taxon>
        <taxon>Hexapoda</taxon>
        <taxon>Insecta</taxon>
        <taxon>Pterygota</taxon>
        <taxon>Neoptera</taxon>
        <taxon>Endopterygota</taxon>
        <taxon>Diptera</taxon>
        <taxon>Nematocera</taxon>
        <taxon>Culicoidea</taxon>
        <taxon>Culicidae</taxon>
        <taxon>Anophelinae</taxon>
        <taxon>Anopheles</taxon>
    </lineage>
</organism>
<accession>A0A084WS00</accession>
<dbReference type="EnsemblMetazoa" id="ASIC021286-RA">
    <property type="protein sequence ID" value="ASIC021286-PA"/>
    <property type="gene ID" value="ASIC021286"/>
</dbReference>
<gene>
    <name evidence="2" type="ORF">ZHAS_00021286</name>
</gene>
<dbReference type="VEuPathDB" id="VectorBase:ASIC021286"/>
<evidence type="ECO:0000313" key="4">
    <source>
        <dbReference type="Proteomes" id="UP000030765"/>
    </source>
</evidence>
<dbReference type="Proteomes" id="UP000030765">
    <property type="component" value="Unassembled WGS sequence"/>
</dbReference>
<proteinExistence type="predicted"/>
<protein>
    <submittedName>
        <fullName evidence="2 3">Uncharacterized protein</fullName>
    </submittedName>
</protein>
<evidence type="ECO:0000256" key="1">
    <source>
        <dbReference type="SAM" id="MobiDB-lite"/>
    </source>
</evidence>
<dbReference type="AlphaFoldDB" id="A0A084WS00"/>
<feature type="compositionally biased region" description="Low complexity" evidence="1">
    <location>
        <begin position="15"/>
        <end position="25"/>
    </location>
</feature>